<sequence length="114" mass="13313">MKILELYYRTLNVKPLLIIGGIKIHFFICRVMELPESSNAHWKAKFIDDLPYLFAERVRTVLRGQLNSIPYDAYSYGKLIGTCTEQGLKLCNEIKLTQQIKRQNLAERNCGYRD</sequence>
<gene>
    <name evidence="1" type="ORF">RND81_12G124500</name>
</gene>
<evidence type="ECO:0000313" key="2">
    <source>
        <dbReference type="Proteomes" id="UP001443914"/>
    </source>
</evidence>
<dbReference type="PANTHER" id="PTHR33054:SF13">
    <property type="entry name" value="CCHC-TYPE DOMAIN-CONTAINING PROTEIN"/>
    <property type="match status" value="1"/>
</dbReference>
<dbReference type="EMBL" id="JBDFQZ010000012">
    <property type="protein sequence ID" value="KAK9672784.1"/>
    <property type="molecule type" value="Genomic_DNA"/>
</dbReference>
<proteinExistence type="predicted"/>
<evidence type="ECO:0000313" key="1">
    <source>
        <dbReference type="EMBL" id="KAK9672784.1"/>
    </source>
</evidence>
<keyword evidence="2" id="KW-1185">Reference proteome</keyword>
<reference evidence="1" key="1">
    <citation type="submission" date="2024-03" db="EMBL/GenBank/DDBJ databases">
        <title>WGS assembly of Saponaria officinalis var. Norfolk2.</title>
        <authorList>
            <person name="Jenkins J."/>
            <person name="Shu S."/>
            <person name="Grimwood J."/>
            <person name="Barry K."/>
            <person name="Goodstein D."/>
            <person name="Schmutz J."/>
            <person name="Leebens-Mack J."/>
            <person name="Osbourn A."/>
        </authorList>
    </citation>
    <scope>NUCLEOTIDE SEQUENCE [LARGE SCALE GENOMIC DNA]</scope>
    <source>
        <strain evidence="1">JIC</strain>
    </source>
</reference>
<dbReference type="AlphaFoldDB" id="A0AAW1H9Q2"/>
<comment type="caution">
    <text evidence="1">The sequence shown here is derived from an EMBL/GenBank/DDBJ whole genome shotgun (WGS) entry which is preliminary data.</text>
</comment>
<dbReference type="PANTHER" id="PTHR33054">
    <property type="entry name" value="CCHC-TYPE DOMAIN-CONTAINING PROTEIN"/>
    <property type="match status" value="1"/>
</dbReference>
<dbReference type="Proteomes" id="UP001443914">
    <property type="component" value="Unassembled WGS sequence"/>
</dbReference>
<name>A0AAW1H9Q2_SAPOF</name>
<protein>
    <submittedName>
        <fullName evidence="1">Uncharacterized protein</fullName>
    </submittedName>
</protein>
<organism evidence="1 2">
    <name type="scientific">Saponaria officinalis</name>
    <name type="common">Common soapwort</name>
    <name type="synonym">Lychnis saponaria</name>
    <dbReference type="NCBI Taxonomy" id="3572"/>
    <lineage>
        <taxon>Eukaryota</taxon>
        <taxon>Viridiplantae</taxon>
        <taxon>Streptophyta</taxon>
        <taxon>Embryophyta</taxon>
        <taxon>Tracheophyta</taxon>
        <taxon>Spermatophyta</taxon>
        <taxon>Magnoliopsida</taxon>
        <taxon>eudicotyledons</taxon>
        <taxon>Gunneridae</taxon>
        <taxon>Pentapetalae</taxon>
        <taxon>Caryophyllales</taxon>
        <taxon>Caryophyllaceae</taxon>
        <taxon>Caryophylleae</taxon>
        <taxon>Saponaria</taxon>
    </lineage>
</organism>
<accession>A0AAW1H9Q2</accession>